<keyword evidence="2" id="KW-0812">Transmembrane</keyword>
<keyword evidence="2" id="KW-1133">Transmembrane helix</keyword>
<organism evidence="3 4">
    <name type="scientific">Artemisia annua</name>
    <name type="common">Sweet wormwood</name>
    <dbReference type="NCBI Taxonomy" id="35608"/>
    <lineage>
        <taxon>Eukaryota</taxon>
        <taxon>Viridiplantae</taxon>
        <taxon>Streptophyta</taxon>
        <taxon>Embryophyta</taxon>
        <taxon>Tracheophyta</taxon>
        <taxon>Spermatophyta</taxon>
        <taxon>Magnoliopsida</taxon>
        <taxon>eudicotyledons</taxon>
        <taxon>Gunneridae</taxon>
        <taxon>Pentapetalae</taxon>
        <taxon>asterids</taxon>
        <taxon>campanulids</taxon>
        <taxon>Asterales</taxon>
        <taxon>Asteraceae</taxon>
        <taxon>Asteroideae</taxon>
        <taxon>Anthemideae</taxon>
        <taxon>Artemisiinae</taxon>
        <taxon>Artemisia</taxon>
    </lineage>
</organism>
<evidence type="ECO:0000313" key="3">
    <source>
        <dbReference type="EMBL" id="PWA37319.1"/>
    </source>
</evidence>
<comment type="caution">
    <text evidence="3">The sequence shown here is derived from an EMBL/GenBank/DDBJ whole genome shotgun (WGS) entry which is preliminary data.</text>
</comment>
<dbReference type="Proteomes" id="UP000245207">
    <property type="component" value="Unassembled WGS sequence"/>
</dbReference>
<feature type="transmembrane region" description="Helical" evidence="2">
    <location>
        <begin position="55"/>
        <end position="82"/>
    </location>
</feature>
<sequence>MVNSLRGYFIVSSKTVRIPDLASNLSSNQYPKRLGITFNPKSINDVKPKPATARFWSIVISLIISYNGPGNFFILTIGNLTWLGWRVWRRFSPGLRSSERTGLGSSGFDEPEGFEGFDEPEGLEGFDEPEGFEGFDETAVF</sequence>
<reference evidence="3 4" key="1">
    <citation type="journal article" date="2018" name="Mol. Plant">
        <title>The genome of Artemisia annua provides insight into the evolution of Asteraceae family and artemisinin biosynthesis.</title>
        <authorList>
            <person name="Shen Q."/>
            <person name="Zhang L."/>
            <person name="Liao Z."/>
            <person name="Wang S."/>
            <person name="Yan T."/>
            <person name="Shi P."/>
            <person name="Liu M."/>
            <person name="Fu X."/>
            <person name="Pan Q."/>
            <person name="Wang Y."/>
            <person name="Lv Z."/>
            <person name="Lu X."/>
            <person name="Zhang F."/>
            <person name="Jiang W."/>
            <person name="Ma Y."/>
            <person name="Chen M."/>
            <person name="Hao X."/>
            <person name="Li L."/>
            <person name="Tang Y."/>
            <person name="Lv G."/>
            <person name="Zhou Y."/>
            <person name="Sun X."/>
            <person name="Brodelius P.E."/>
            <person name="Rose J.K.C."/>
            <person name="Tang K."/>
        </authorList>
    </citation>
    <scope>NUCLEOTIDE SEQUENCE [LARGE SCALE GENOMIC DNA]</scope>
    <source>
        <strain evidence="4">cv. Huhao1</strain>
        <tissue evidence="3">Leaf</tissue>
    </source>
</reference>
<proteinExistence type="predicted"/>
<accession>A0A2U1KKP0</accession>
<dbReference type="EMBL" id="PKPP01016934">
    <property type="protein sequence ID" value="PWA37319.1"/>
    <property type="molecule type" value="Genomic_DNA"/>
</dbReference>
<protein>
    <submittedName>
        <fullName evidence="3">Uncharacterized protein</fullName>
    </submittedName>
</protein>
<evidence type="ECO:0000256" key="1">
    <source>
        <dbReference type="SAM" id="MobiDB-lite"/>
    </source>
</evidence>
<keyword evidence="2" id="KW-0472">Membrane</keyword>
<dbReference type="AlphaFoldDB" id="A0A2U1KKP0"/>
<evidence type="ECO:0000313" key="4">
    <source>
        <dbReference type="Proteomes" id="UP000245207"/>
    </source>
</evidence>
<name>A0A2U1KKP0_ARTAN</name>
<feature type="region of interest" description="Disordered" evidence="1">
    <location>
        <begin position="118"/>
        <end position="141"/>
    </location>
</feature>
<keyword evidence="4" id="KW-1185">Reference proteome</keyword>
<gene>
    <name evidence="3" type="ORF">CTI12_AA591690</name>
</gene>
<evidence type="ECO:0000256" key="2">
    <source>
        <dbReference type="SAM" id="Phobius"/>
    </source>
</evidence>